<evidence type="ECO:0000313" key="13">
    <source>
        <dbReference type="Proteomes" id="UP000572817"/>
    </source>
</evidence>
<name>A0A8H4IZA4_9PEZI</name>
<dbReference type="GO" id="GO:0005737">
    <property type="term" value="C:cytoplasm"/>
    <property type="evidence" value="ECO:0007669"/>
    <property type="project" value="TreeGrafter"/>
</dbReference>
<evidence type="ECO:0000313" key="12">
    <source>
        <dbReference type="EMBL" id="KAF4312256.1"/>
    </source>
</evidence>
<dbReference type="GO" id="GO:0000724">
    <property type="term" value="P:double-strand break repair via homologous recombination"/>
    <property type="evidence" value="ECO:0007669"/>
    <property type="project" value="TreeGrafter"/>
</dbReference>
<comment type="similarity">
    <text evidence="1">Belongs to the helicase family. RecQ subfamily.</text>
</comment>
<comment type="caution">
    <text evidence="11">The sequence shown here is derived from an EMBL/GenBank/DDBJ whole genome shotgun (WGS) entry which is preliminary data.</text>
</comment>
<dbReference type="InterPro" id="IPR036388">
    <property type="entry name" value="WH-like_DNA-bd_sf"/>
</dbReference>
<proteinExistence type="inferred from homology"/>
<evidence type="ECO:0000256" key="2">
    <source>
        <dbReference type="ARBA" id="ARBA00022741"/>
    </source>
</evidence>
<dbReference type="InterPro" id="IPR011545">
    <property type="entry name" value="DEAD/DEAH_box_helicase_dom"/>
</dbReference>
<dbReference type="GO" id="GO:0005634">
    <property type="term" value="C:nucleus"/>
    <property type="evidence" value="ECO:0007669"/>
    <property type="project" value="TreeGrafter"/>
</dbReference>
<keyword evidence="4 11" id="KW-0347">Helicase</keyword>
<dbReference type="SMART" id="SM00487">
    <property type="entry name" value="DEXDc"/>
    <property type="match status" value="1"/>
</dbReference>
<feature type="compositionally biased region" description="Low complexity" evidence="8">
    <location>
        <begin position="790"/>
        <end position="800"/>
    </location>
</feature>
<keyword evidence="2" id="KW-0547">Nucleotide-binding</keyword>
<gene>
    <name evidence="11" type="ORF">GTA08_BOTSDO02695</name>
    <name evidence="12" type="ORF">GTA08_BOTSDO12399</name>
</gene>
<comment type="catalytic activity">
    <reaction evidence="6">
        <text>Couples ATP hydrolysis with the unwinding of duplex DNA by translocating in the 3'-5' direction.</text>
        <dbReference type="EC" id="5.6.2.4"/>
    </reaction>
</comment>
<dbReference type="GO" id="GO:0003676">
    <property type="term" value="F:nucleic acid binding"/>
    <property type="evidence" value="ECO:0007669"/>
    <property type="project" value="InterPro"/>
</dbReference>
<evidence type="ECO:0000256" key="8">
    <source>
        <dbReference type="SAM" id="MobiDB-lite"/>
    </source>
</evidence>
<feature type="domain" description="Helicase C-terminal" evidence="10">
    <location>
        <begin position="298"/>
        <end position="451"/>
    </location>
</feature>
<dbReference type="Gene3D" id="3.40.50.300">
    <property type="entry name" value="P-loop containing nucleotide triphosphate hydrolases"/>
    <property type="match status" value="2"/>
</dbReference>
<dbReference type="GO" id="GO:0005524">
    <property type="term" value="F:ATP binding"/>
    <property type="evidence" value="ECO:0007669"/>
    <property type="project" value="UniProtKB-KW"/>
</dbReference>
<feature type="compositionally biased region" description="Low complexity" evidence="8">
    <location>
        <begin position="754"/>
        <end position="780"/>
    </location>
</feature>
<evidence type="ECO:0000313" key="11">
    <source>
        <dbReference type="EMBL" id="KAF4309871.1"/>
    </source>
</evidence>
<evidence type="ECO:0000259" key="9">
    <source>
        <dbReference type="PROSITE" id="PS51192"/>
    </source>
</evidence>
<evidence type="ECO:0000256" key="4">
    <source>
        <dbReference type="ARBA" id="ARBA00022806"/>
    </source>
</evidence>
<protein>
    <recommendedName>
        <fullName evidence="7">DNA 3'-5' helicase</fullName>
        <ecNumber evidence="7">5.6.2.4</ecNumber>
    </recommendedName>
</protein>
<dbReference type="GO" id="GO:0016787">
    <property type="term" value="F:hydrolase activity"/>
    <property type="evidence" value="ECO:0007669"/>
    <property type="project" value="UniProtKB-KW"/>
</dbReference>
<organism evidence="11 13">
    <name type="scientific">Botryosphaeria dothidea</name>
    <dbReference type="NCBI Taxonomy" id="55169"/>
    <lineage>
        <taxon>Eukaryota</taxon>
        <taxon>Fungi</taxon>
        <taxon>Dikarya</taxon>
        <taxon>Ascomycota</taxon>
        <taxon>Pezizomycotina</taxon>
        <taxon>Dothideomycetes</taxon>
        <taxon>Dothideomycetes incertae sedis</taxon>
        <taxon>Botryosphaeriales</taxon>
        <taxon>Botryosphaeriaceae</taxon>
        <taxon>Botryosphaeria</taxon>
    </lineage>
</organism>
<dbReference type="InterPro" id="IPR027417">
    <property type="entry name" value="P-loop_NTPase"/>
</dbReference>
<dbReference type="GO" id="GO:0043138">
    <property type="term" value="F:3'-5' DNA helicase activity"/>
    <property type="evidence" value="ECO:0007669"/>
    <property type="project" value="UniProtKB-EC"/>
</dbReference>
<dbReference type="EMBL" id="WWBZ02000007">
    <property type="protein sequence ID" value="KAF4312256.1"/>
    <property type="molecule type" value="Genomic_DNA"/>
</dbReference>
<dbReference type="InterPro" id="IPR014001">
    <property type="entry name" value="Helicase_ATP-bd"/>
</dbReference>
<dbReference type="AlphaFoldDB" id="A0A8H4IZA4"/>
<feature type="domain" description="Helicase ATP-binding" evidence="9">
    <location>
        <begin position="89"/>
        <end position="274"/>
    </location>
</feature>
<accession>A0A8H4IZA4</accession>
<feature type="compositionally biased region" description="Low complexity" evidence="8">
    <location>
        <begin position="52"/>
        <end position="64"/>
    </location>
</feature>
<dbReference type="EC" id="5.6.2.4" evidence="7"/>
<reference evidence="11 13" key="1">
    <citation type="submission" date="2020-04" db="EMBL/GenBank/DDBJ databases">
        <title>Genome Assembly and Annotation of Botryosphaeria dothidea sdau 11-99, a Latent Pathogen of Apple Fruit Ring Rot in China.</title>
        <authorList>
            <person name="Yu C."/>
            <person name="Diao Y."/>
            <person name="Lu Q."/>
            <person name="Zhao J."/>
            <person name="Cui S."/>
            <person name="Peng C."/>
            <person name="He B."/>
            <person name="Liu H."/>
        </authorList>
    </citation>
    <scope>NUCLEOTIDE SEQUENCE [LARGE SCALE GENOMIC DNA]</scope>
    <source>
        <strain evidence="13">sdau11-99</strain>
        <strain evidence="11">Sdau11-99</strain>
    </source>
</reference>
<feature type="region of interest" description="Disordered" evidence="8">
    <location>
        <begin position="24"/>
        <end position="64"/>
    </location>
</feature>
<sequence length="800" mass="88696">MAPRQLSDDDDEFGLSSSDESALLVAADAPAAPSAKRQREADPDDAPPTKRPAAASPTPAYPTTSPLAVKILKQRFGLDKFRLEQEAVNSRILAGGSAVVVFPTGGGKSLCYQVPALAFPELDAEQQNGRRPGDNGITIVVSPLIALMKDQVDALQRRNINAVCMDSSKTRDEHLATMDALRAGSVRLLYCAPERLNNEGFVECIRSVRGGVRLVAIDEAHCISEWGHSFRPDYLKVARFVSEIKAERVVCLTATATTKVSQDICDAFGIDETGLFRTPMYRSNLRLLVEPSEDKQKSYPKLFRFLRQNPGPTVVYVTLQKQSVALAADLRDQGFVARHFHAGMETRDKTALQDEFMRRNDMVICATIAFGMGIDKANIRNVIHFNIPRSVEGYSQQIGRAGRDGLKSNCLLFLDPDDLYLQENLTYGDLPSQDSVRRFLEDVFSPENQLLKVGDTFKVSQYAQTNEFDIRATTLSILYAKLELQFGLFRAITPQYSKYSWEEIDAHRLSIDRSAIGIAIKQNAVKAKKYVNLDILETCRAAGVLRADVLRKLNEWNDGNIIELKTSGVEHVYRVLRKLPSTTAETEDILDKLYRQMQDRERQDLLRTQAVVNLATESSCLSFRIGEYFGDNNTSLVQKGCGHCTWCETKKRVAMPTRQPVPTSNAQIEEILDATDVRDDPRFLARVAFGITSPRVSKLKLSSHRVFGSLNTHDFLGLVRLFTKVCDNAPKELSSSQGASSQGKKTPSATKNLGATRARSSSRGGASSTSYRGASTSYRGRGSGRGGRGASRYRPYSRQE</sequence>
<dbReference type="EMBL" id="WWBZ02000016">
    <property type="protein sequence ID" value="KAF4309871.1"/>
    <property type="molecule type" value="Genomic_DNA"/>
</dbReference>
<dbReference type="PROSITE" id="PS51194">
    <property type="entry name" value="HELICASE_CTER"/>
    <property type="match status" value="1"/>
</dbReference>
<feature type="region of interest" description="Disordered" evidence="8">
    <location>
        <begin position="732"/>
        <end position="800"/>
    </location>
</feature>
<dbReference type="PANTHER" id="PTHR13710">
    <property type="entry name" value="DNA HELICASE RECQ FAMILY MEMBER"/>
    <property type="match status" value="1"/>
</dbReference>
<evidence type="ECO:0000256" key="6">
    <source>
        <dbReference type="ARBA" id="ARBA00034617"/>
    </source>
</evidence>
<evidence type="ECO:0000256" key="3">
    <source>
        <dbReference type="ARBA" id="ARBA00022801"/>
    </source>
</evidence>
<dbReference type="Proteomes" id="UP000572817">
    <property type="component" value="Unassembled WGS sequence"/>
</dbReference>
<dbReference type="Gene3D" id="1.10.10.10">
    <property type="entry name" value="Winged helix-like DNA-binding domain superfamily/Winged helix DNA-binding domain"/>
    <property type="match status" value="1"/>
</dbReference>
<dbReference type="SMART" id="SM00490">
    <property type="entry name" value="HELICc"/>
    <property type="match status" value="1"/>
</dbReference>
<dbReference type="GO" id="GO:0005694">
    <property type="term" value="C:chromosome"/>
    <property type="evidence" value="ECO:0007669"/>
    <property type="project" value="TreeGrafter"/>
</dbReference>
<keyword evidence="5" id="KW-0067">ATP-binding</keyword>
<keyword evidence="3" id="KW-0378">Hydrolase</keyword>
<evidence type="ECO:0000256" key="5">
    <source>
        <dbReference type="ARBA" id="ARBA00022840"/>
    </source>
</evidence>
<dbReference type="SUPFAM" id="SSF52540">
    <property type="entry name" value="P-loop containing nucleoside triphosphate hydrolases"/>
    <property type="match status" value="1"/>
</dbReference>
<dbReference type="OrthoDB" id="10261556at2759"/>
<dbReference type="NCBIfam" id="TIGR00614">
    <property type="entry name" value="recQ_fam"/>
    <property type="match status" value="1"/>
</dbReference>
<dbReference type="Pfam" id="PF00270">
    <property type="entry name" value="DEAD"/>
    <property type="match status" value="1"/>
</dbReference>
<dbReference type="GO" id="GO:0009378">
    <property type="term" value="F:four-way junction helicase activity"/>
    <property type="evidence" value="ECO:0007669"/>
    <property type="project" value="TreeGrafter"/>
</dbReference>
<dbReference type="InterPro" id="IPR001650">
    <property type="entry name" value="Helicase_C-like"/>
</dbReference>
<dbReference type="CDD" id="cd18018">
    <property type="entry name" value="DEXHc_RecQ4-like"/>
    <property type="match status" value="1"/>
</dbReference>
<dbReference type="PROSITE" id="PS51192">
    <property type="entry name" value="HELICASE_ATP_BIND_1"/>
    <property type="match status" value="1"/>
</dbReference>
<feature type="compositionally biased region" description="Low complexity" evidence="8">
    <location>
        <begin position="24"/>
        <end position="35"/>
    </location>
</feature>
<dbReference type="Pfam" id="PF00271">
    <property type="entry name" value="Helicase_C"/>
    <property type="match status" value="1"/>
</dbReference>
<evidence type="ECO:0000256" key="7">
    <source>
        <dbReference type="ARBA" id="ARBA00034808"/>
    </source>
</evidence>
<evidence type="ECO:0000256" key="1">
    <source>
        <dbReference type="ARBA" id="ARBA00005446"/>
    </source>
</evidence>
<dbReference type="InterPro" id="IPR004589">
    <property type="entry name" value="DNA_helicase_ATP-dep_RecQ"/>
</dbReference>
<dbReference type="PANTHER" id="PTHR13710:SF120">
    <property type="entry name" value="BIFUNCTIONAL 3'-5' EXONUCLEASE_ATP-DEPENDENT HELICASE WRN"/>
    <property type="match status" value="1"/>
</dbReference>
<evidence type="ECO:0000259" key="10">
    <source>
        <dbReference type="PROSITE" id="PS51194"/>
    </source>
</evidence>
<keyword evidence="13" id="KW-1185">Reference proteome</keyword>
<feature type="compositionally biased region" description="Low complexity" evidence="8">
    <location>
        <begin position="734"/>
        <end position="745"/>
    </location>
</feature>